<reference evidence="1 2" key="1">
    <citation type="submission" date="2021-06" db="EMBL/GenBank/DDBJ databases">
        <authorList>
            <person name="Kallberg Y."/>
            <person name="Tangrot J."/>
            <person name="Rosling A."/>
        </authorList>
    </citation>
    <scope>NUCLEOTIDE SEQUENCE [LARGE SCALE GENOMIC DNA]</scope>
    <source>
        <strain evidence="1 2">120-4 pot B 10/14</strain>
    </source>
</reference>
<feature type="non-terminal residue" evidence="1">
    <location>
        <position position="1"/>
    </location>
</feature>
<sequence length="62" mass="7313">NEIINDDNDVKKIRDNNKYQLSWIPYKNLISIEAKIYKAEFEPKIKNGSTFGFTVALKEFIF</sequence>
<dbReference type="Proteomes" id="UP000789901">
    <property type="component" value="Unassembled WGS sequence"/>
</dbReference>
<evidence type="ECO:0000313" key="2">
    <source>
        <dbReference type="Proteomes" id="UP000789901"/>
    </source>
</evidence>
<protein>
    <submittedName>
        <fullName evidence="1">27962_t:CDS:1</fullName>
    </submittedName>
</protein>
<comment type="caution">
    <text evidence="1">The sequence shown here is derived from an EMBL/GenBank/DDBJ whole genome shotgun (WGS) entry which is preliminary data.</text>
</comment>
<dbReference type="EMBL" id="CAJVQB010048485">
    <property type="protein sequence ID" value="CAG8834012.1"/>
    <property type="molecule type" value="Genomic_DNA"/>
</dbReference>
<evidence type="ECO:0000313" key="1">
    <source>
        <dbReference type="EMBL" id="CAG8834012.1"/>
    </source>
</evidence>
<keyword evidence="2" id="KW-1185">Reference proteome</keyword>
<name>A0ABN7WJN1_GIGMA</name>
<organism evidence="1 2">
    <name type="scientific">Gigaspora margarita</name>
    <dbReference type="NCBI Taxonomy" id="4874"/>
    <lineage>
        <taxon>Eukaryota</taxon>
        <taxon>Fungi</taxon>
        <taxon>Fungi incertae sedis</taxon>
        <taxon>Mucoromycota</taxon>
        <taxon>Glomeromycotina</taxon>
        <taxon>Glomeromycetes</taxon>
        <taxon>Diversisporales</taxon>
        <taxon>Gigasporaceae</taxon>
        <taxon>Gigaspora</taxon>
    </lineage>
</organism>
<proteinExistence type="predicted"/>
<accession>A0ABN7WJN1</accession>
<gene>
    <name evidence="1" type="ORF">GMARGA_LOCUS31837</name>
</gene>